<gene>
    <name evidence="3" type="ORF">IC602_15840</name>
</gene>
<accession>A0ABR7VQ99</accession>
<sequence>MPNTKCCNDTNHSSQTRDEYVTGKMQQHTSFYKKIYQLLYTLNDFLLGLWFLIGSIFFYFEPLKTWGVTLFVIASLQFVLKPTIRLIHEIDAKRYYGQKYDEEIRNT</sequence>
<dbReference type="InterPro" id="IPR025424">
    <property type="entry name" value="YrhK_domain"/>
</dbReference>
<dbReference type="Pfam" id="PF14145">
    <property type="entry name" value="YrhK"/>
    <property type="match status" value="1"/>
</dbReference>
<organism evidence="3 4">
    <name type="scientific">Virgibacillus halodenitrificans</name>
    <name type="common">Bacillus halodenitrificans</name>
    <dbReference type="NCBI Taxonomy" id="1482"/>
    <lineage>
        <taxon>Bacteria</taxon>
        <taxon>Bacillati</taxon>
        <taxon>Bacillota</taxon>
        <taxon>Bacilli</taxon>
        <taxon>Bacillales</taxon>
        <taxon>Bacillaceae</taxon>
        <taxon>Virgibacillus</taxon>
    </lineage>
</organism>
<dbReference type="RefSeq" id="WP_160951118.1">
    <property type="nucleotide sequence ID" value="NZ_JACWEZ010000013.1"/>
</dbReference>
<evidence type="ECO:0000259" key="2">
    <source>
        <dbReference type="Pfam" id="PF14145"/>
    </source>
</evidence>
<dbReference type="EMBL" id="JACWEZ010000013">
    <property type="protein sequence ID" value="MBD1224080.1"/>
    <property type="molecule type" value="Genomic_DNA"/>
</dbReference>
<keyword evidence="4" id="KW-1185">Reference proteome</keyword>
<dbReference type="Proteomes" id="UP000621631">
    <property type="component" value="Unassembled WGS sequence"/>
</dbReference>
<comment type="caution">
    <text evidence="3">The sequence shown here is derived from an EMBL/GenBank/DDBJ whole genome shotgun (WGS) entry which is preliminary data.</text>
</comment>
<name>A0ABR7VQ99_VIRHA</name>
<proteinExistence type="predicted"/>
<keyword evidence="1" id="KW-0812">Transmembrane</keyword>
<evidence type="ECO:0000256" key="1">
    <source>
        <dbReference type="SAM" id="Phobius"/>
    </source>
</evidence>
<keyword evidence="1" id="KW-0472">Membrane</keyword>
<feature type="domain" description="YrhK" evidence="2">
    <location>
        <begin position="34"/>
        <end position="90"/>
    </location>
</feature>
<reference evidence="3 4" key="1">
    <citation type="submission" date="2020-09" db="EMBL/GenBank/DDBJ databases">
        <title>Draft Genome Sequences of Oil-Oxidizing Bacteria Halomonas titanicae, Marinobacter lutaoensis, and Virgibacillus halodenitrificans Isolated from Highly Saline Environments.</title>
        <authorList>
            <person name="Grouzdev D.S."/>
            <person name="Sokolova D.S."/>
            <person name="Semenova E.M."/>
            <person name="Borzenkov I.A."/>
            <person name="Bidzhieva S.K."/>
            <person name="Poltaraus A.B."/>
            <person name="Nazina T.N."/>
        </authorList>
    </citation>
    <scope>NUCLEOTIDE SEQUENCE [LARGE SCALE GENOMIC DNA]</scope>
    <source>
        <strain evidence="3 4">VKM B-3472D</strain>
    </source>
</reference>
<protein>
    <submittedName>
        <fullName evidence="3">YrhK family protein</fullName>
    </submittedName>
</protein>
<feature type="transmembrane region" description="Helical" evidence="1">
    <location>
        <begin position="38"/>
        <end position="60"/>
    </location>
</feature>
<feature type="transmembrane region" description="Helical" evidence="1">
    <location>
        <begin position="66"/>
        <end position="84"/>
    </location>
</feature>
<evidence type="ECO:0000313" key="3">
    <source>
        <dbReference type="EMBL" id="MBD1224080.1"/>
    </source>
</evidence>
<evidence type="ECO:0000313" key="4">
    <source>
        <dbReference type="Proteomes" id="UP000621631"/>
    </source>
</evidence>
<keyword evidence="1" id="KW-1133">Transmembrane helix</keyword>